<name>A0A316ZGK1_9BASI</name>
<feature type="compositionally biased region" description="Low complexity" evidence="1">
    <location>
        <begin position="1104"/>
        <end position="1122"/>
    </location>
</feature>
<protein>
    <submittedName>
        <fullName evidence="2">Uncharacterized protein</fullName>
    </submittedName>
</protein>
<keyword evidence="3" id="KW-1185">Reference proteome</keyword>
<proteinExistence type="predicted"/>
<evidence type="ECO:0000256" key="1">
    <source>
        <dbReference type="SAM" id="MobiDB-lite"/>
    </source>
</evidence>
<feature type="compositionally biased region" description="Basic residues" evidence="1">
    <location>
        <begin position="957"/>
        <end position="967"/>
    </location>
</feature>
<dbReference type="Proteomes" id="UP000245946">
    <property type="component" value="Unassembled WGS sequence"/>
</dbReference>
<feature type="compositionally biased region" description="Acidic residues" evidence="1">
    <location>
        <begin position="1066"/>
        <end position="1076"/>
    </location>
</feature>
<dbReference type="AlphaFoldDB" id="A0A316ZGK1"/>
<accession>A0A316ZGK1</accession>
<sequence length="1122" mass="122613">MDQPGDWGKKITFQAYSAVVKAGADKYGNIPLVPNKLDQRIFREWLSGPVKTAPSAVRELFESYDFMPLPLHTYVARAPYDPTKPKQLLAAALCKDRTLAPLARANGYQPNHRDALAITRRIFQSGVMPEIMVKKIEELDSDGVGWVTRTVASNVLLGLRHIDRAPIDSDDKSGPGPALAALRRQQQDAYTALQKLEQNGSLRFSLRGVVIELLQLLSANPSRATLPPLLKALSKDFPNLPFSSALVPAVFRTAEEDDLSITEIHQRIKECEVSAADLMTVAVCNATLTVRCILYGRKFVPDFDLQAFVDELVESLVHQPYRGAMLGSLLHLEAQIDDIEVLDARTPLSLAVMRLDFDVAALPSRSLNVSQYEALVAWPTSVRSPLAFDWRAPLRETPMSGDVQPRAVSGFTIFGCDDEDAATAIITKALGSDEAEAEPVARSFGIAEIDQTGLGQVELRSLAEIVDEEDDVQFVNARTERVSAKMRANNVFGIIPELATPLACEIIWALGPSSAAANVVMKHAVLNQNKALVADLIEENVPVSGELLHLIARLNLAVPQALCAALVTEAAPFRAFANSSDDALELPSSQQASGTPSAAERAVVAAWHPGNGTYQSVDLSHVNGVLRISPAASTVPKVARFLPPRVSPSSTPPSSPQEPSEAATKPADIDAAPAPNKALAQRRSGRRTATRVSYADSPEASDASENGGDSSDDAEYHREEDDEQVWVEFDSMPERMSQRRRRAMETALVQWQDCLSDLIARENWSDSIAVLLIHRIPSSAHPAWWARCTRCYNPVKTSLVALRRSVSARLRSLKKAKPVGSVTSRLAEVDDLWKELEANELPIVKARVNRALKKDGGPRNSRWRRMDRRTAFVRSAFSKMKERQPWRRWQIVEEEEGDKEDGTWEPAKAQTGMNYYSHGWRGPYGYTFPSSDESSEDETEAQQKRVKTKPGDASVGKKAKRKHKRKYLLPLAGGSASGEEASNAEGSSSNKTMRKKAKKSRKSEKRSKGKDSKGTSSKSGKKRKRDAASSSEESDESSDDESAPSPAASGTQAQPAVMRSPRSSAEPEEQEPDAEAADQRAIFLAATTIDMCDDDSELSELEGDAGALSDDSALSDAPSDEL</sequence>
<evidence type="ECO:0000313" key="3">
    <source>
        <dbReference type="Proteomes" id="UP000245946"/>
    </source>
</evidence>
<feature type="region of interest" description="Disordered" evidence="1">
    <location>
        <begin position="927"/>
        <end position="1122"/>
    </location>
</feature>
<feature type="compositionally biased region" description="Basic residues" evidence="1">
    <location>
        <begin position="992"/>
        <end position="1008"/>
    </location>
</feature>
<feature type="compositionally biased region" description="Acidic residues" evidence="1">
    <location>
        <begin position="1091"/>
        <end position="1103"/>
    </location>
</feature>
<feature type="compositionally biased region" description="Low complexity" evidence="1">
    <location>
        <begin position="972"/>
        <end position="991"/>
    </location>
</feature>
<feature type="region of interest" description="Disordered" evidence="1">
    <location>
        <begin position="642"/>
        <end position="726"/>
    </location>
</feature>
<gene>
    <name evidence="2" type="ORF">FA09DRAFT_345252</name>
</gene>
<evidence type="ECO:0000313" key="2">
    <source>
        <dbReference type="EMBL" id="PWO00145.1"/>
    </source>
</evidence>
<dbReference type="RefSeq" id="XP_025600423.1">
    <property type="nucleotide sequence ID" value="XM_025744682.1"/>
</dbReference>
<organism evidence="2 3">
    <name type="scientific">Tilletiopsis washingtonensis</name>
    <dbReference type="NCBI Taxonomy" id="58919"/>
    <lineage>
        <taxon>Eukaryota</taxon>
        <taxon>Fungi</taxon>
        <taxon>Dikarya</taxon>
        <taxon>Basidiomycota</taxon>
        <taxon>Ustilaginomycotina</taxon>
        <taxon>Exobasidiomycetes</taxon>
        <taxon>Entylomatales</taxon>
        <taxon>Entylomatales incertae sedis</taxon>
        <taxon>Tilletiopsis</taxon>
    </lineage>
</organism>
<dbReference type="EMBL" id="KZ819286">
    <property type="protein sequence ID" value="PWO00145.1"/>
    <property type="molecule type" value="Genomic_DNA"/>
</dbReference>
<dbReference type="GeneID" id="37272226"/>
<reference evidence="2 3" key="1">
    <citation type="journal article" date="2018" name="Mol. Biol. Evol.">
        <title>Broad Genomic Sampling Reveals a Smut Pathogenic Ancestry of the Fungal Clade Ustilaginomycotina.</title>
        <authorList>
            <person name="Kijpornyongpan T."/>
            <person name="Mondo S.J."/>
            <person name="Barry K."/>
            <person name="Sandor L."/>
            <person name="Lee J."/>
            <person name="Lipzen A."/>
            <person name="Pangilinan J."/>
            <person name="LaButti K."/>
            <person name="Hainaut M."/>
            <person name="Henrissat B."/>
            <person name="Grigoriev I.V."/>
            <person name="Spatafora J.W."/>
            <person name="Aime M.C."/>
        </authorList>
    </citation>
    <scope>NUCLEOTIDE SEQUENCE [LARGE SCALE GENOMIC DNA]</scope>
    <source>
        <strain evidence="2 3">MCA 4186</strain>
    </source>
</reference>
<feature type="compositionally biased region" description="Acidic residues" evidence="1">
    <location>
        <begin position="1032"/>
        <end position="1042"/>
    </location>
</feature>